<gene>
    <name evidence="1" type="ORF">Prudu_1482S000300</name>
</gene>
<organism evidence="1">
    <name type="scientific">Prunus dulcis</name>
    <name type="common">Almond</name>
    <name type="synonym">Amygdalus dulcis</name>
    <dbReference type="NCBI Taxonomy" id="3755"/>
    <lineage>
        <taxon>Eukaryota</taxon>
        <taxon>Viridiplantae</taxon>
        <taxon>Streptophyta</taxon>
        <taxon>Embryophyta</taxon>
        <taxon>Tracheophyta</taxon>
        <taxon>Spermatophyta</taxon>
        <taxon>Magnoliopsida</taxon>
        <taxon>eudicotyledons</taxon>
        <taxon>Gunneridae</taxon>
        <taxon>Pentapetalae</taxon>
        <taxon>rosids</taxon>
        <taxon>fabids</taxon>
        <taxon>Rosales</taxon>
        <taxon>Rosaceae</taxon>
        <taxon>Amygdaloideae</taxon>
        <taxon>Amygdaleae</taxon>
        <taxon>Prunus</taxon>
    </lineage>
</organism>
<reference evidence="1" key="1">
    <citation type="journal article" date="2019" name="Science">
        <title>Mutation of a bHLH transcription factor allowed almond domestication.</title>
        <authorList>
            <person name="Sanchez-Perez R."/>
            <person name="Pavan S."/>
            <person name="Mazzeo R."/>
            <person name="Moldovan C."/>
            <person name="Aiese Cigliano R."/>
            <person name="Del Cueto J."/>
            <person name="Ricciardi F."/>
            <person name="Lotti C."/>
            <person name="Ricciardi L."/>
            <person name="Dicenta F."/>
            <person name="Lopez-Marques R.L."/>
            <person name="Lindberg Moller B."/>
        </authorList>
    </citation>
    <scope>NUCLEOTIDE SEQUENCE</scope>
</reference>
<accession>A0A5H2XRL8</accession>
<name>A0A5H2XRL8_PRUDU</name>
<sequence>KPLPFFLFSTCDGTTLHRRHRHHTPPLGAAPVPLEPPHSLLSIPPYHHLDPPPWSPKQPRNVAVWTDFYQTFSLSFSLIFPPNWTSKVLRPRIRSRRDPLRIRQCGTTYEWTLFSTYKHGYFLAGCANGNAFESLICSVIALARVEFVGGNVLFYKGDSAKIFGRKSRFLVSGPGIGGCR</sequence>
<feature type="non-terminal residue" evidence="1">
    <location>
        <position position="1"/>
    </location>
</feature>
<evidence type="ECO:0000313" key="1">
    <source>
        <dbReference type="EMBL" id="BBN70468.1"/>
    </source>
</evidence>
<dbReference type="AlphaFoldDB" id="A0A5H2XRL8"/>
<proteinExistence type="predicted"/>
<protein>
    <submittedName>
        <fullName evidence="1">ZWICHEL kinesin-like calmodulin-binding protein</fullName>
    </submittedName>
</protein>
<dbReference type="EMBL" id="AP021819">
    <property type="protein sequence ID" value="BBN70468.1"/>
    <property type="molecule type" value="Genomic_DNA"/>
</dbReference>